<keyword evidence="3" id="KW-1185">Reference proteome</keyword>
<dbReference type="EMBL" id="PSNW01000014">
    <property type="protein sequence ID" value="PPE72232.1"/>
    <property type="molecule type" value="Genomic_DNA"/>
</dbReference>
<proteinExistence type="predicted"/>
<feature type="transmembrane region" description="Helical" evidence="1">
    <location>
        <begin position="60"/>
        <end position="80"/>
    </location>
</feature>
<dbReference type="PANTHER" id="PTHR13617:SF14">
    <property type="entry name" value="PROTEIN ABHD18"/>
    <property type="match status" value="1"/>
</dbReference>
<dbReference type="PANTHER" id="PTHR13617">
    <property type="entry name" value="PROTEIN ABHD18"/>
    <property type="match status" value="1"/>
</dbReference>
<dbReference type="InterPro" id="IPR029058">
    <property type="entry name" value="AB_hydrolase_fold"/>
</dbReference>
<evidence type="ECO:0000256" key="1">
    <source>
        <dbReference type="SAM" id="Phobius"/>
    </source>
</evidence>
<keyword evidence="1" id="KW-0472">Membrane</keyword>
<dbReference type="Proteomes" id="UP000238220">
    <property type="component" value="Unassembled WGS sequence"/>
</dbReference>
<sequence length="469" mass="51968">MQLPPPRQWEPLSFVPILAGLCWLLPDAGGGWLLWALPPGVLLLSCGTALLLFPGDPRISAYMALAGFLGVLFFLPAWIAGGFWPALLALAGSAASFMAAGRAALTREPQGLEVPAPERGPRMDLKVGMDEAVLGYFVGGARMPAGEQALQVCRQAEQMLAAIRQRGLDRDPAALHPEPPAPARAYIQKARHRGQDHEVLRFDSGFVPDAGLPGAAAWNAHERNRECHVRLLRHPGPPRPWLLCIHGYRMGTPWLDFSLFSPRWLHHRLGFNLILPVLPLHGPRRIAARSGDHYLDGDPLDLVHAQSQALWDLRRSLAWLRQNEGRARVGVMGYSLGGYNAALLASYERELDFTLAVIPVTDFASALMRFVPPGHLRYYREHGLDEQRYRDILQVVSPLARAPLLPRERLHLVAAAADRIVLPDHPQRLARHWGVPVTWYQGSHLSIRYEREPGLVLRHAAAAAGWPLA</sequence>
<evidence type="ECO:0000313" key="3">
    <source>
        <dbReference type="Proteomes" id="UP000238220"/>
    </source>
</evidence>
<name>A0A2S5TBA6_9GAMM</name>
<feature type="transmembrane region" description="Helical" evidence="1">
    <location>
        <begin position="32"/>
        <end position="53"/>
    </location>
</feature>
<comment type="caution">
    <text evidence="2">The sequence shown here is derived from an EMBL/GenBank/DDBJ whole genome shotgun (WGS) entry which is preliminary data.</text>
</comment>
<evidence type="ECO:0008006" key="4">
    <source>
        <dbReference type="Google" id="ProtNLM"/>
    </source>
</evidence>
<keyword evidence="1" id="KW-0812">Transmembrane</keyword>
<dbReference type="SUPFAM" id="SSF53474">
    <property type="entry name" value="alpha/beta-Hydrolases"/>
    <property type="match status" value="1"/>
</dbReference>
<gene>
    <name evidence="2" type="ORF">C3942_19175</name>
</gene>
<dbReference type="OrthoDB" id="5416778at2"/>
<evidence type="ECO:0000313" key="2">
    <source>
        <dbReference type="EMBL" id="PPE72232.1"/>
    </source>
</evidence>
<keyword evidence="1" id="KW-1133">Transmembrane helix</keyword>
<accession>A0A2S5TBA6</accession>
<dbReference type="Gene3D" id="3.40.50.1820">
    <property type="entry name" value="alpha/beta hydrolase"/>
    <property type="match status" value="1"/>
</dbReference>
<protein>
    <recommendedName>
        <fullName evidence="4">Peptidase S9 prolyl oligopeptidase catalytic domain-containing protein</fullName>
    </recommendedName>
</protein>
<organism evidence="2 3">
    <name type="scientific">Solimonas fluminis</name>
    <dbReference type="NCBI Taxonomy" id="2086571"/>
    <lineage>
        <taxon>Bacteria</taxon>
        <taxon>Pseudomonadati</taxon>
        <taxon>Pseudomonadota</taxon>
        <taxon>Gammaproteobacteria</taxon>
        <taxon>Nevskiales</taxon>
        <taxon>Nevskiaceae</taxon>
        <taxon>Solimonas</taxon>
    </lineage>
</organism>
<dbReference type="RefSeq" id="WP_104231987.1">
    <property type="nucleotide sequence ID" value="NZ_PSNW01000014.1"/>
</dbReference>
<reference evidence="2 3" key="1">
    <citation type="submission" date="2018-02" db="EMBL/GenBank/DDBJ databases">
        <title>Genome sequencing of Solimonas sp. HR-BB.</title>
        <authorList>
            <person name="Lee Y."/>
            <person name="Jeon C.O."/>
        </authorList>
    </citation>
    <scope>NUCLEOTIDE SEQUENCE [LARGE SCALE GENOMIC DNA]</scope>
    <source>
        <strain evidence="2 3">HR-BB</strain>
    </source>
</reference>
<dbReference type="AlphaFoldDB" id="A0A2S5TBA6"/>